<comment type="caution">
    <text evidence="1">The sequence shown here is derived from an EMBL/GenBank/DDBJ whole genome shotgun (WGS) entry which is preliminary data.</text>
</comment>
<gene>
    <name evidence="1" type="ORF">GPY48_01125</name>
</gene>
<dbReference type="GeneID" id="88808633"/>
<accession>A0ABX0AG10</accession>
<proteinExistence type="predicted"/>
<dbReference type="RefSeq" id="WP_146747383.1">
    <property type="nucleotide sequence ID" value="NZ_CAWNYH010000002.1"/>
</dbReference>
<organism evidence="1 2">
    <name type="scientific">Photorhabdus bodei</name>
    <dbReference type="NCBI Taxonomy" id="2029681"/>
    <lineage>
        <taxon>Bacteria</taxon>
        <taxon>Pseudomonadati</taxon>
        <taxon>Pseudomonadota</taxon>
        <taxon>Gammaproteobacteria</taxon>
        <taxon>Enterobacterales</taxon>
        <taxon>Morganellaceae</taxon>
        <taxon>Photorhabdus</taxon>
    </lineage>
</organism>
<evidence type="ECO:0000313" key="1">
    <source>
        <dbReference type="EMBL" id="NDL01909.1"/>
    </source>
</evidence>
<keyword evidence="2" id="KW-1185">Reference proteome</keyword>
<reference evidence="1 2" key="1">
    <citation type="submission" date="2019-12" db="EMBL/GenBank/DDBJ databases">
        <title>Engineering Photorhabdus to improve their lethality against agricultural pests.</title>
        <authorList>
            <person name="Machado R.A.R."/>
        </authorList>
    </citation>
    <scope>NUCLEOTIDE SEQUENCE [LARGE SCALE GENOMIC DNA]</scope>
    <source>
        <strain evidence="1 2">M-CN4</strain>
    </source>
</reference>
<evidence type="ECO:0000313" key="2">
    <source>
        <dbReference type="Proteomes" id="UP000466619"/>
    </source>
</evidence>
<sequence>MAYTRHLSSFLFVGRTHSPRSHRYLCSRGFFPLPPGCILKPIGYRYKIQGEVAKRNKQIRLQDVRTEGYHQYINKNEELLILHQIALLAIGYISSNRLSLRGEKNDE</sequence>
<protein>
    <submittedName>
        <fullName evidence="1">Uncharacterized protein</fullName>
    </submittedName>
</protein>
<dbReference type="EMBL" id="WSFC01000002">
    <property type="protein sequence ID" value="NDL01909.1"/>
    <property type="molecule type" value="Genomic_DNA"/>
</dbReference>
<dbReference type="Proteomes" id="UP000466619">
    <property type="component" value="Unassembled WGS sequence"/>
</dbReference>
<name>A0ABX0AG10_9GAMM</name>